<dbReference type="InterPro" id="IPR000109">
    <property type="entry name" value="POT_fam"/>
</dbReference>
<evidence type="ECO:0000256" key="4">
    <source>
        <dbReference type="ARBA" id="ARBA00022989"/>
    </source>
</evidence>
<feature type="transmembrane region" description="Helical" evidence="8">
    <location>
        <begin position="84"/>
        <end position="102"/>
    </location>
</feature>
<keyword evidence="3 8" id="KW-0812">Transmembrane</keyword>
<proteinExistence type="inferred from homology"/>
<feature type="transmembrane region" description="Helical" evidence="8">
    <location>
        <begin position="264"/>
        <end position="284"/>
    </location>
</feature>
<feature type="compositionally biased region" description="Basic and acidic residues" evidence="7">
    <location>
        <begin position="51"/>
        <end position="61"/>
    </location>
</feature>
<keyword evidence="5 8" id="KW-0472">Membrane</keyword>
<feature type="transmembrane region" description="Helical" evidence="8">
    <location>
        <begin position="582"/>
        <end position="606"/>
    </location>
</feature>
<evidence type="ECO:0000256" key="8">
    <source>
        <dbReference type="SAM" id="Phobius"/>
    </source>
</evidence>
<feature type="transmembrane region" description="Helical" evidence="8">
    <location>
        <begin position="498"/>
        <end position="519"/>
    </location>
</feature>
<reference evidence="9 10" key="1">
    <citation type="submission" date="2024-11" db="EMBL/GenBank/DDBJ databases">
        <title>A near-complete genome assembly of Cinchona calisaya.</title>
        <authorList>
            <person name="Lian D.C."/>
            <person name="Zhao X.W."/>
            <person name="Wei L."/>
        </authorList>
    </citation>
    <scope>NUCLEOTIDE SEQUENCE [LARGE SCALE GENOMIC DNA]</scope>
    <source>
        <tissue evidence="9">Nenye</tissue>
    </source>
</reference>
<evidence type="ECO:0000256" key="2">
    <source>
        <dbReference type="ARBA" id="ARBA00005982"/>
    </source>
</evidence>
<gene>
    <name evidence="9" type="ORF">ACH5RR_024488</name>
</gene>
<dbReference type="Proteomes" id="UP001630127">
    <property type="component" value="Unassembled WGS sequence"/>
</dbReference>
<comment type="similarity">
    <text evidence="2">Belongs to the major facilitator superfamily. Proton-dependent oligopeptide transporter (POT/PTR) (TC 2.A.17) family.</text>
</comment>
<comment type="caution">
    <text evidence="9">The sequence shown here is derived from an EMBL/GenBank/DDBJ whole genome shotgun (WGS) entry which is preliminary data.</text>
</comment>
<feature type="transmembrane region" description="Helical" evidence="8">
    <location>
        <begin position="114"/>
        <end position="134"/>
    </location>
</feature>
<evidence type="ECO:0000313" key="10">
    <source>
        <dbReference type="Proteomes" id="UP001630127"/>
    </source>
</evidence>
<keyword evidence="4 8" id="KW-1133">Transmembrane helix</keyword>
<comment type="similarity">
    <text evidence="6">Belongs to the major facilitator superfamily. Phosphate:H(+) symporter (TC 2.A.1.9) family.</text>
</comment>
<dbReference type="GO" id="GO:0016020">
    <property type="term" value="C:membrane"/>
    <property type="evidence" value="ECO:0007669"/>
    <property type="project" value="UniProtKB-SubCell"/>
</dbReference>
<feature type="transmembrane region" description="Helical" evidence="8">
    <location>
        <begin position="411"/>
        <end position="432"/>
    </location>
</feature>
<evidence type="ECO:0000256" key="5">
    <source>
        <dbReference type="ARBA" id="ARBA00023136"/>
    </source>
</evidence>
<dbReference type="PANTHER" id="PTHR11654">
    <property type="entry name" value="OLIGOPEPTIDE TRANSPORTER-RELATED"/>
    <property type="match status" value="1"/>
</dbReference>
<dbReference type="Gene3D" id="1.20.1250.20">
    <property type="entry name" value="MFS general substrate transporter like domains"/>
    <property type="match status" value="1"/>
</dbReference>
<feature type="transmembrane region" description="Helical" evidence="8">
    <location>
        <begin position="141"/>
        <end position="164"/>
    </location>
</feature>
<evidence type="ECO:0000313" key="9">
    <source>
        <dbReference type="EMBL" id="KAL3511771.1"/>
    </source>
</evidence>
<keyword evidence="10" id="KW-1185">Reference proteome</keyword>
<dbReference type="Pfam" id="PF00854">
    <property type="entry name" value="PTR2"/>
    <property type="match status" value="1"/>
</dbReference>
<comment type="subcellular location">
    <subcellularLocation>
        <location evidence="1">Membrane</location>
        <topology evidence="1">Multi-pass membrane protein</topology>
    </subcellularLocation>
</comment>
<dbReference type="CDD" id="cd17416">
    <property type="entry name" value="MFS_NPF1_2"/>
    <property type="match status" value="1"/>
</dbReference>
<protein>
    <submittedName>
        <fullName evidence="9">Uncharacterized protein</fullName>
    </submittedName>
</protein>
<name>A0ABD2YXS8_9GENT</name>
<feature type="transmembrane region" description="Helical" evidence="8">
    <location>
        <begin position="457"/>
        <end position="477"/>
    </location>
</feature>
<organism evidence="9 10">
    <name type="scientific">Cinchona calisaya</name>
    <dbReference type="NCBI Taxonomy" id="153742"/>
    <lineage>
        <taxon>Eukaryota</taxon>
        <taxon>Viridiplantae</taxon>
        <taxon>Streptophyta</taxon>
        <taxon>Embryophyta</taxon>
        <taxon>Tracheophyta</taxon>
        <taxon>Spermatophyta</taxon>
        <taxon>Magnoliopsida</taxon>
        <taxon>eudicotyledons</taxon>
        <taxon>Gunneridae</taxon>
        <taxon>Pentapetalae</taxon>
        <taxon>asterids</taxon>
        <taxon>lamiids</taxon>
        <taxon>Gentianales</taxon>
        <taxon>Rubiaceae</taxon>
        <taxon>Cinchonoideae</taxon>
        <taxon>Cinchoneae</taxon>
        <taxon>Cinchona</taxon>
    </lineage>
</organism>
<feature type="transmembrane region" description="Helical" evidence="8">
    <location>
        <begin position="539"/>
        <end position="561"/>
    </location>
</feature>
<feature type="compositionally biased region" description="Low complexity" evidence="7">
    <location>
        <begin position="7"/>
        <end position="17"/>
    </location>
</feature>
<evidence type="ECO:0000256" key="3">
    <source>
        <dbReference type="ARBA" id="ARBA00022692"/>
    </source>
</evidence>
<evidence type="ECO:0000256" key="7">
    <source>
        <dbReference type="SAM" id="MobiDB-lite"/>
    </source>
</evidence>
<feature type="transmembrane region" description="Helical" evidence="8">
    <location>
        <begin position="233"/>
        <end position="252"/>
    </location>
</feature>
<feature type="region of interest" description="Disordered" evidence="7">
    <location>
        <begin position="1"/>
        <end position="61"/>
    </location>
</feature>
<dbReference type="EMBL" id="JBJUIK010000011">
    <property type="protein sequence ID" value="KAL3511771.1"/>
    <property type="molecule type" value="Genomic_DNA"/>
</dbReference>
<feature type="compositionally biased region" description="Polar residues" evidence="7">
    <location>
        <begin position="28"/>
        <end position="50"/>
    </location>
</feature>
<feature type="transmembrane region" description="Helical" evidence="8">
    <location>
        <begin position="184"/>
        <end position="203"/>
    </location>
</feature>
<sequence>MDKEMDSSSVSTQQSSSKMGKTVMEINYSLSTPQSKLQGNQQMDSSYSSDRQSDHIAMDKEKLTTTSTRKGGLKTMPFIIANEAFEKVASYGLLPNMIFYLMRGYNVSFTKGNNILFLWSAATNFMPIVGAFLADSYMGRFLTISLGCIFSLLGMIALWLTAMIPGAKPPSCNLIPPCKSATAGQYGLLISSFGLMSIGAGGIRSSSLAFGADQIDNKDNPDNEMVLERYFGWYYAATSISVLIAFTGIVYIQDHMGLKVGFGVPAILMFLSALLFFLAASFYIKHKATKSLFTGFAQVIVASYKNRKLALPPLDSSWYHHQKGSRYTVPTDRLRLLNKACILRNPEDVTPFGVAFDPWSLCTVEQVEELKTLIRVIPIWSTGIMMSINTSQSSFPLLQASSMNRHVTSNFQIPAGSFAMFMIITITIWVVLYDRAILPLASKIIGKPVHIGTKVRMGIGLFFTAMSMVVSGIVEHVRRRKATEQGFLNNPRALVDMSAMWLIPQYVVGGLAEAFNAIGQIEFYYSEFPKTMSSVASSLFGLGMAVANVLATVILSTVDKYTKGEGKESWVSSNINKGHYEYYYWLLAIMSFVNLIYFVICCWAYGPCADEVKEEGNIEGKEMDDRSFRPGTPIRPGTPLRVMPA</sequence>
<accession>A0ABD2YXS8</accession>
<dbReference type="AlphaFoldDB" id="A0ABD2YXS8"/>
<dbReference type="SUPFAM" id="SSF103473">
    <property type="entry name" value="MFS general substrate transporter"/>
    <property type="match status" value="1"/>
</dbReference>
<dbReference type="InterPro" id="IPR036259">
    <property type="entry name" value="MFS_trans_sf"/>
</dbReference>
<evidence type="ECO:0000256" key="6">
    <source>
        <dbReference type="ARBA" id="ARBA00044504"/>
    </source>
</evidence>
<evidence type="ECO:0000256" key="1">
    <source>
        <dbReference type="ARBA" id="ARBA00004141"/>
    </source>
</evidence>